<name>A0A0M0KAD5_9EUKA</name>
<accession>A0A0M0KAD5</accession>
<evidence type="ECO:0000256" key="1">
    <source>
        <dbReference type="ARBA" id="ARBA00022630"/>
    </source>
</evidence>
<organism evidence="5 6">
    <name type="scientific">Chrysochromulina tobinii</name>
    <dbReference type="NCBI Taxonomy" id="1460289"/>
    <lineage>
        <taxon>Eukaryota</taxon>
        <taxon>Haptista</taxon>
        <taxon>Haptophyta</taxon>
        <taxon>Prymnesiophyceae</taxon>
        <taxon>Prymnesiales</taxon>
        <taxon>Chrysochromulinaceae</taxon>
        <taxon>Chrysochromulina</taxon>
    </lineage>
</organism>
<evidence type="ECO:0000256" key="2">
    <source>
        <dbReference type="ARBA" id="ARBA00022643"/>
    </source>
</evidence>
<proteinExistence type="predicted"/>
<keyword evidence="3" id="KW-0157">Chromophore</keyword>
<dbReference type="PANTHER" id="PTHR47429">
    <property type="entry name" value="PROTEIN TWIN LOV 1"/>
    <property type="match status" value="1"/>
</dbReference>
<dbReference type="OrthoDB" id="447251at2759"/>
<gene>
    <name evidence="5" type="ORF">Ctob_011495</name>
</gene>
<keyword evidence="1" id="KW-0285">Flavoprotein</keyword>
<dbReference type="InterPro" id="IPR000014">
    <property type="entry name" value="PAS"/>
</dbReference>
<sequence>MLDLGLAAAEAMNAVIVELGNTAIAWQSLRQLLEDGKIGVSTPSPAAAAHSNAARVEAARKLIMNHSNVLQDLLHGPQTDEATAPPVAYKDAVHADAFLREVTRRLLGCFEGANELEEKLDLKFPQQAAAWVQAAAYIETRLKGEARTSRELDTNADRPALDTRVSSARSLWRRAGDVLLWRRMAPTAADAMKAVIGEIRTLASAWLALRVRLDDAKRDAAIGVAAAHPMLARVEAARKIITNQHNVRLDVCNTSSQLNIYGDRMLTQLNLQRVSVESSAFVDQFLREIARRLLGGMPELEARLKLENPQQAMAWIQTAAYLQGRLQTTADQKPGRERDMGPAAGDAMIAVMGEICDSAQAWLTLRQQLGRVGGATRDPEDAAAAHSLAEHSMEAREEAARKLILNHSAVRMDITNPSMSKSINGTKLTQARSLLRLPYADAPHVDTFLRELARRLLGPKSTSRQELRLNPSQPPQARAWVNAAKFLSQRIMSQPQEYPGREPDMSPEAAAAMKAAIAELSALGTEMLADMAARGLVATASAAMAPRTRLLSSENHVEMTPPAEAAAAAAPVATASSPSKLVAQPTLDEGRRAASLAIRQLTKGNDSAFNKWISSKASLSMLEQWNEMLLQSLSNPEALATCCGRHFCNYKLPDDMAGWMLNLCILAESLPLAFCLSDAQTAGFPLIYINKKFSSVTGYSKEECFGRNCRFLQGPSTDPVHGKQLLDTLRAGQDSQIMMVNYRKTGVVFENLLTMAYVRDNHDRRRYCVGLQLDLTGLETDDGPWGAAALSSDEGRALIEETRKKYVKLIKLLPQKLPVPAPAQPVPNREALPLASGVEGGSGVEWECPQLQKLAVSLGVSMPSTRGTNWVAVLYHLLDQSQHAVVAVDMLTPGLPLDYCNEAFSTLTLWPRNEALGKSCRFLQDQKTEPQVLSNMITAIRRHEHFAQRITNVRKDGSHFSNDLSLHPIFDSNNVCRLMVGMLGVASDAEVSPPTLISLRKHLPSSPVDVALMPCEPSKFEPVPVVEQWKEHQGTNTKLIRLLWATEPDGALRQLLAMQPMMAQHFVSSFAQFLAASQRTEDEKLLAKVLEQQRSGAWSPLAGRTCWGE</sequence>
<keyword evidence="5" id="KW-0675">Receptor</keyword>
<keyword evidence="6" id="KW-1185">Reference proteome</keyword>
<feature type="domain" description="PAS" evidence="4">
    <location>
        <begin position="666"/>
        <end position="708"/>
    </location>
</feature>
<dbReference type="InterPro" id="IPR035965">
    <property type="entry name" value="PAS-like_dom_sf"/>
</dbReference>
<evidence type="ECO:0000256" key="3">
    <source>
        <dbReference type="ARBA" id="ARBA00022991"/>
    </source>
</evidence>
<dbReference type="Gene3D" id="3.30.450.20">
    <property type="entry name" value="PAS domain"/>
    <property type="match status" value="2"/>
</dbReference>
<dbReference type="PANTHER" id="PTHR47429:SF2">
    <property type="entry name" value="PROTEIN TWIN LOV 1"/>
    <property type="match status" value="1"/>
</dbReference>
<dbReference type="PROSITE" id="PS50112">
    <property type="entry name" value="PAS"/>
    <property type="match status" value="1"/>
</dbReference>
<dbReference type="NCBIfam" id="TIGR00229">
    <property type="entry name" value="sensory_box"/>
    <property type="match status" value="1"/>
</dbReference>
<dbReference type="GO" id="GO:0005634">
    <property type="term" value="C:nucleus"/>
    <property type="evidence" value="ECO:0007669"/>
    <property type="project" value="TreeGrafter"/>
</dbReference>
<evidence type="ECO:0000259" key="4">
    <source>
        <dbReference type="PROSITE" id="PS50112"/>
    </source>
</evidence>
<protein>
    <submittedName>
        <fullName evidence="5">Blue light receptor</fullName>
    </submittedName>
</protein>
<dbReference type="CDD" id="cd00130">
    <property type="entry name" value="PAS"/>
    <property type="match status" value="2"/>
</dbReference>
<keyword evidence="2" id="KW-0288">FMN</keyword>
<dbReference type="AlphaFoldDB" id="A0A0M0KAD5"/>
<dbReference type="Proteomes" id="UP000037460">
    <property type="component" value="Unassembled WGS sequence"/>
</dbReference>
<comment type="caution">
    <text evidence="5">The sequence shown here is derived from an EMBL/GenBank/DDBJ whole genome shotgun (WGS) entry which is preliminary data.</text>
</comment>
<evidence type="ECO:0000313" key="5">
    <source>
        <dbReference type="EMBL" id="KOO35806.1"/>
    </source>
</evidence>
<reference evidence="6" key="1">
    <citation type="journal article" date="2015" name="PLoS Genet.">
        <title>Genome Sequence and Transcriptome Analyses of Chrysochromulina tobin: Metabolic Tools for Enhanced Algal Fitness in the Prominent Order Prymnesiales (Haptophyceae).</title>
        <authorList>
            <person name="Hovde B.T."/>
            <person name="Deodato C.R."/>
            <person name="Hunsperger H.M."/>
            <person name="Ryken S.A."/>
            <person name="Yost W."/>
            <person name="Jha R.K."/>
            <person name="Patterson J."/>
            <person name="Monnat R.J. Jr."/>
            <person name="Barlow S.B."/>
            <person name="Starkenburg S.R."/>
            <person name="Cattolico R.A."/>
        </authorList>
    </citation>
    <scope>NUCLEOTIDE SEQUENCE</scope>
    <source>
        <strain evidence="6">CCMP291</strain>
    </source>
</reference>
<evidence type="ECO:0000313" key="6">
    <source>
        <dbReference type="Proteomes" id="UP000037460"/>
    </source>
</evidence>
<dbReference type="EMBL" id="JWZX01000745">
    <property type="protein sequence ID" value="KOO35806.1"/>
    <property type="molecule type" value="Genomic_DNA"/>
</dbReference>
<dbReference type="Pfam" id="PF13426">
    <property type="entry name" value="PAS_9"/>
    <property type="match status" value="2"/>
</dbReference>
<dbReference type="SUPFAM" id="SSF55785">
    <property type="entry name" value="PYP-like sensor domain (PAS domain)"/>
    <property type="match status" value="2"/>
</dbReference>